<dbReference type="AlphaFoldDB" id="A0AAJ1V631"/>
<comment type="caution">
    <text evidence="1">The sequence shown here is derived from an EMBL/GenBank/DDBJ whole genome shotgun (WGS) entry which is preliminary data.</text>
</comment>
<name>A0AAJ1V631_9FLAO</name>
<evidence type="ECO:0000313" key="1">
    <source>
        <dbReference type="EMBL" id="MDM1071316.1"/>
    </source>
</evidence>
<accession>A0AAJ1V631</accession>
<gene>
    <name evidence="1" type="ORF">HX001_02290</name>
</gene>
<organism evidence="1 2">
    <name type="scientific">Empedobacter brevis</name>
    <dbReference type="NCBI Taxonomy" id="247"/>
    <lineage>
        <taxon>Bacteria</taxon>
        <taxon>Pseudomonadati</taxon>
        <taxon>Bacteroidota</taxon>
        <taxon>Flavobacteriia</taxon>
        <taxon>Flavobacteriales</taxon>
        <taxon>Weeksellaceae</taxon>
        <taxon>Empedobacter</taxon>
    </lineage>
</organism>
<dbReference type="EMBL" id="JACAGJ010000001">
    <property type="protein sequence ID" value="MDM1071316.1"/>
    <property type="molecule type" value="Genomic_DNA"/>
</dbReference>
<sequence length="293" mass="34035">MNLACTMQKFQDWFTQQWVIFSGRKINPIDENWLFGPFGELNGIGEEFIRQLAEKENLSIQKNTPSKGLLTTFNQLDFSDEELGSLSQKVINFYEKTSNYELAFKVKWNPFFKVFGFMVNRLFSKRINQLNIPLQNNNQEKLCSEIIQLTDKKTNEPKYTIWLRKIENTGQVIYSGIYGTCILPSNETCIKAVFPLPKGNATVIMKPSVGKNKELILDSSGKKFGDAGFYFLLNDSRNNYWAKFVNSFTDQLIIREDEEHLIATQTLKLWNLKVSEFKYKINDTQQTFTKTTI</sequence>
<reference evidence="1" key="2">
    <citation type="journal article" date="2022" name="Sci. Total Environ.">
        <title>Prevalence, transmission, and molecular epidemiology of tet(X)-positive bacteria among humans, animals, and environmental niches in China: An epidemiological, and genomic-based study.</title>
        <authorList>
            <person name="Dong N."/>
            <person name="Zeng Y."/>
            <person name="Cai C."/>
            <person name="Sun C."/>
            <person name="Lu J."/>
            <person name="Liu C."/>
            <person name="Zhou H."/>
            <person name="Sun Q."/>
            <person name="Shu L."/>
            <person name="Wang H."/>
            <person name="Wang Y."/>
            <person name="Wang S."/>
            <person name="Wu C."/>
            <person name="Chan E.W."/>
            <person name="Chen G."/>
            <person name="Shen Z."/>
            <person name="Chen S."/>
            <person name="Zhang R."/>
        </authorList>
    </citation>
    <scope>NUCLEOTIDE SEQUENCE</scope>
    <source>
        <strain evidence="1">R655-4</strain>
    </source>
</reference>
<dbReference type="RefSeq" id="WP_286491751.1">
    <property type="nucleotide sequence ID" value="NZ_JACAGJ010000001.1"/>
</dbReference>
<dbReference type="Proteomes" id="UP001170959">
    <property type="component" value="Unassembled WGS sequence"/>
</dbReference>
<proteinExistence type="predicted"/>
<protein>
    <submittedName>
        <fullName evidence="1">Uncharacterized protein</fullName>
    </submittedName>
</protein>
<reference evidence="1" key="1">
    <citation type="submission" date="2020-06" db="EMBL/GenBank/DDBJ databases">
        <authorList>
            <person name="Dong N."/>
        </authorList>
    </citation>
    <scope>NUCLEOTIDE SEQUENCE</scope>
    <source>
        <strain evidence="1">R655-4</strain>
    </source>
</reference>
<evidence type="ECO:0000313" key="2">
    <source>
        <dbReference type="Proteomes" id="UP001170959"/>
    </source>
</evidence>